<evidence type="ECO:0000313" key="5">
    <source>
        <dbReference type="EMBL" id="RTE73858.1"/>
    </source>
</evidence>
<dbReference type="InterPro" id="IPR056693">
    <property type="entry name" value="DUF7791"/>
</dbReference>
<name>A0A430LDQ8_9HYPO</name>
<evidence type="ECO:0000256" key="2">
    <source>
        <dbReference type="SAM" id="MobiDB-lite"/>
    </source>
</evidence>
<accession>A0A430LDQ8</accession>
<keyword evidence="6" id="KW-1185">Reference proteome</keyword>
<evidence type="ECO:0000259" key="3">
    <source>
        <dbReference type="Pfam" id="PF24883"/>
    </source>
</evidence>
<reference evidence="5 6" key="1">
    <citation type="submission" date="2017-06" db="EMBL/GenBank/DDBJ databases">
        <title>Comparative genomic analysis of Ambrosia Fusariam Clade fungi.</title>
        <authorList>
            <person name="Stajich J.E."/>
            <person name="Carrillo J."/>
            <person name="Kijimoto T."/>
            <person name="Eskalen A."/>
            <person name="O'Donnell K."/>
            <person name="Kasson M."/>
        </authorList>
    </citation>
    <scope>NUCLEOTIDE SEQUENCE [LARGE SCALE GENOMIC DNA]</scope>
    <source>
        <strain evidence="5 6">UCR1854</strain>
    </source>
</reference>
<comment type="caution">
    <text evidence="5">The sequence shown here is derived from an EMBL/GenBank/DDBJ whole genome shotgun (WGS) entry which is preliminary data.</text>
</comment>
<feature type="domain" description="Nephrocystin 3-like N-terminal" evidence="3">
    <location>
        <begin position="87"/>
        <end position="248"/>
    </location>
</feature>
<evidence type="ECO:0008006" key="7">
    <source>
        <dbReference type="Google" id="ProtNLM"/>
    </source>
</evidence>
<organism evidence="5 6">
    <name type="scientific">Fusarium euwallaceae</name>
    <dbReference type="NCBI Taxonomy" id="1147111"/>
    <lineage>
        <taxon>Eukaryota</taxon>
        <taxon>Fungi</taxon>
        <taxon>Dikarya</taxon>
        <taxon>Ascomycota</taxon>
        <taxon>Pezizomycotina</taxon>
        <taxon>Sordariomycetes</taxon>
        <taxon>Hypocreomycetidae</taxon>
        <taxon>Hypocreales</taxon>
        <taxon>Nectriaceae</taxon>
        <taxon>Fusarium</taxon>
        <taxon>Fusarium solani species complex</taxon>
    </lineage>
</organism>
<evidence type="ECO:0000259" key="4">
    <source>
        <dbReference type="Pfam" id="PF25053"/>
    </source>
</evidence>
<dbReference type="Proteomes" id="UP000287124">
    <property type="component" value="Unassembled WGS sequence"/>
</dbReference>
<dbReference type="AlphaFoldDB" id="A0A430LDQ8"/>
<dbReference type="PANTHER" id="PTHR10039:SF5">
    <property type="entry name" value="NACHT DOMAIN-CONTAINING PROTEIN"/>
    <property type="match status" value="1"/>
</dbReference>
<evidence type="ECO:0000313" key="6">
    <source>
        <dbReference type="Proteomes" id="UP000287124"/>
    </source>
</evidence>
<protein>
    <recommendedName>
        <fullName evidence="7">NACHT domain-containing protein</fullName>
    </recommendedName>
</protein>
<dbReference type="Pfam" id="PF24883">
    <property type="entry name" value="NPHP3_N"/>
    <property type="match status" value="1"/>
</dbReference>
<evidence type="ECO:0000256" key="1">
    <source>
        <dbReference type="ARBA" id="ARBA00022737"/>
    </source>
</evidence>
<sequence length="858" mass="98381">MLSNTQDSLSQQVKTLLRRGSIHQDDIESICSGLRGLSIDARECQQTMNILNSLDYEERPKRHVNIPEAHPTTFSWGLQQDGPRSSGSFRRWLGGDSNLFWVSGKPGSGKSTFMKFASDKKETKECLRTWAGHRELILARHFFTIYGTTIQRSLEGLLRSLLHNILEGEPKLIPKLLPARWANTSNQSQWTHSELESALRAVAKMDLSVHMCFFIDGLDEYSGDHLEICKTLKELSEPSFIKVCVSSRPWNVFEDAFGNAGESKLYIHDLTHEDILNYTQARLSEHPRWRFVSSGPNAAASQSLIKEVVDRSMGVFLWVFLVTRLLREGLSNDDTFSDLKERVSSYPNDLEKFFKHILESVDSFYHEKMARTLMIARDAEEPLGVNMFVFLDQEYDDENYALHAPAYHAWLDDDNYLAASGSIARRINGRCKGLLEWQDYKMVFLHRTVFDFLHTPEMDRFLREMAKPNFCSYLSLLRARLAYFKTTTFHQSDPSEEELDLVEDMPVLVQDLREMARYARLASDEGGDIEGGDIQVAVAALLDNADLGIAKMVRTNQIPAQYESTAVGVYRLLLLESGIDHYIYHKLSIDGYLDSPYTDKRHSPLSFVLGMAPDREFIPPSISTKTNPRLLERLLEVGHDPNKVYGDDTFWTRFLRVYTGSAHLPLHPSMFGVALETGILETLLRHGADPTSYISLTHSYKIPFWLHLLFLGAYTNWNHQLAFEKVWILTLEHIPALSEAKLLKVYEPSVGSEGESWTSHDLWDALLYDAPMEELMELPPALEKKFLLGLFEKLLDKLRDNPATFLKCQNWLAHRLEVDPHELMQRLPSKQQEMSFRKRLAEEEEEGGSRTTKTRRLA</sequence>
<dbReference type="Pfam" id="PF25053">
    <property type="entry name" value="DUF7791"/>
    <property type="match status" value="1"/>
</dbReference>
<feature type="domain" description="DUF7791" evidence="4">
    <location>
        <begin position="360"/>
        <end position="493"/>
    </location>
</feature>
<dbReference type="Gene3D" id="3.40.50.300">
    <property type="entry name" value="P-loop containing nucleotide triphosphate hydrolases"/>
    <property type="match status" value="1"/>
</dbReference>
<dbReference type="InterPro" id="IPR027417">
    <property type="entry name" value="P-loop_NTPase"/>
</dbReference>
<proteinExistence type="predicted"/>
<keyword evidence="1" id="KW-0677">Repeat</keyword>
<dbReference type="InterPro" id="IPR056884">
    <property type="entry name" value="NPHP3-like_N"/>
</dbReference>
<dbReference type="EMBL" id="MIKF01000245">
    <property type="protein sequence ID" value="RTE73858.1"/>
    <property type="molecule type" value="Genomic_DNA"/>
</dbReference>
<gene>
    <name evidence="5" type="ORF">BHE90_011717</name>
</gene>
<dbReference type="SUPFAM" id="SSF52540">
    <property type="entry name" value="P-loop containing nucleoside triphosphate hydrolases"/>
    <property type="match status" value="1"/>
</dbReference>
<feature type="region of interest" description="Disordered" evidence="2">
    <location>
        <begin position="831"/>
        <end position="858"/>
    </location>
</feature>
<dbReference type="PANTHER" id="PTHR10039">
    <property type="entry name" value="AMELOGENIN"/>
    <property type="match status" value="1"/>
</dbReference>